<evidence type="ECO:0000313" key="2">
    <source>
        <dbReference type="Proteomes" id="UP000198542"/>
    </source>
</evidence>
<accession>A0A231GIM9</accession>
<keyword evidence="2" id="KW-1185">Reference proteome</keyword>
<protein>
    <submittedName>
        <fullName evidence="1">Uncharacterized protein</fullName>
    </submittedName>
</protein>
<gene>
    <name evidence="1" type="ORF">SAMN04490187_1826</name>
</gene>
<dbReference type="RefSeq" id="WP_090453132.1">
    <property type="nucleotide sequence ID" value="NZ_FNTC01000002.1"/>
</dbReference>
<evidence type="ECO:0000313" key="1">
    <source>
        <dbReference type="EMBL" id="SEB74772.1"/>
    </source>
</evidence>
<dbReference type="Proteomes" id="UP000198542">
    <property type="component" value="Unassembled WGS sequence"/>
</dbReference>
<reference evidence="2" key="1">
    <citation type="submission" date="2016-10" db="EMBL/GenBank/DDBJ databases">
        <authorList>
            <person name="Varghese N."/>
            <person name="Submissions S."/>
        </authorList>
    </citation>
    <scope>NUCLEOTIDE SEQUENCE [LARGE SCALE GENOMIC DNA]</scope>
    <source>
        <strain evidence="2">BS3660</strain>
    </source>
</reference>
<dbReference type="AlphaFoldDB" id="A0A231GIM9"/>
<dbReference type="EMBL" id="FNTC01000002">
    <property type="protein sequence ID" value="SEB74772.1"/>
    <property type="molecule type" value="Genomic_DNA"/>
</dbReference>
<proteinExistence type="predicted"/>
<sequence>MSDSFFSTSKIVLLKRIRADFAVEVLLVERLGKLGINPFTTYLNTLGESIDADVIESRTLFDETLEWVERESLPTYVQVINGIFKRRYSFEPEYQVKGLDLLEFEEIVMDTVRWLTDAPSINLSKRSVKVSGIEQVHAALKYQIPEINIDNVYLTSFVTESDGRKILQSRSLAEDIFAHFQHDEIPYYHGEGLGVYSIAYSSRESDLHPQLTIKDISDLVIEIAPDFLI</sequence>
<organism evidence="1 2">
    <name type="scientific">Pseudomonas jessenii</name>
    <dbReference type="NCBI Taxonomy" id="77298"/>
    <lineage>
        <taxon>Bacteria</taxon>
        <taxon>Pseudomonadati</taxon>
        <taxon>Pseudomonadota</taxon>
        <taxon>Gammaproteobacteria</taxon>
        <taxon>Pseudomonadales</taxon>
        <taxon>Pseudomonadaceae</taxon>
        <taxon>Pseudomonas</taxon>
    </lineage>
</organism>
<name>A0A231GIM9_PSEJE</name>